<name>A0AAV9ELY9_ACOCL</name>
<evidence type="ECO:0000313" key="1">
    <source>
        <dbReference type="EMBL" id="KAK1314608.1"/>
    </source>
</evidence>
<dbReference type="Proteomes" id="UP001180020">
    <property type="component" value="Unassembled WGS sequence"/>
</dbReference>
<gene>
    <name evidence="1" type="ORF">QJS10_CPA06g02244</name>
</gene>
<reference evidence="1" key="2">
    <citation type="submission" date="2023-06" db="EMBL/GenBank/DDBJ databases">
        <authorList>
            <person name="Ma L."/>
            <person name="Liu K.-W."/>
            <person name="Li Z."/>
            <person name="Hsiao Y.-Y."/>
            <person name="Qi Y."/>
            <person name="Fu T."/>
            <person name="Tang G."/>
            <person name="Zhang D."/>
            <person name="Sun W.-H."/>
            <person name="Liu D.-K."/>
            <person name="Li Y."/>
            <person name="Chen G.-Z."/>
            <person name="Liu X.-D."/>
            <person name="Liao X.-Y."/>
            <person name="Jiang Y.-T."/>
            <person name="Yu X."/>
            <person name="Hao Y."/>
            <person name="Huang J."/>
            <person name="Zhao X.-W."/>
            <person name="Ke S."/>
            <person name="Chen Y.-Y."/>
            <person name="Wu W.-L."/>
            <person name="Hsu J.-L."/>
            <person name="Lin Y.-F."/>
            <person name="Huang M.-D."/>
            <person name="Li C.-Y."/>
            <person name="Huang L."/>
            <person name="Wang Z.-W."/>
            <person name="Zhao X."/>
            <person name="Zhong W.-Y."/>
            <person name="Peng D.-H."/>
            <person name="Ahmad S."/>
            <person name="Lan S."/>
            <person name="Zhang J.-S."/>
            <person name="Tsai W.-C."/>
            <person name="Van De Peer Y."/>
            <person name="Liu Z.-J."/>
        </authorList>
    </citation>
    <scope>NUCLEOTIDE SEQUENCE</scope>
    <source>
        <strain evidence="1">CP</strain>
        <tissue evidence="1">Leaves</tissue>
    </source>
</reference>
<proteinExistence type="predicted"/>
<organism evidence="1 2">
    <name type="scientific">Acorus calamus</name>
    <name type="common">Sweet flag</name>
    <dbReference type="NCBI Taxonomy" id="4465"/>
    <lineage>
        <taxon>Eukaryota</taxon>
        <taxon>Viridiplantae</taxon>
        <taxon>Streptophyta</taxon>
        <taxon>Embryophyta</taxon>
        <taxon>Tracheophyta</taxon>
        <taxon>Spermatophyta</taxon>
        <taxon>Magnoliopsida</taxon>
        <taxon>Liliopsida</taxon>
        <taxon>Acoraceae</taxon>
        <taxon>Acorus</taxon>
    </lineage>
</organism>
<dbReference type="PANTHER" id="PTHR37203:SF3">
    <property type="entry name" value="SLR0975 PROTEIN"/>
    <property type="match status" value="1"/>
</dbReference>
<evidence type="ECO:0000313" key="2">
    <source>
        <dbReference type="Proteomes" id="UP001180020"/>
    </source>
</evidence>
<sequence length="349" mass="39455">MAASAVDLLPFSVPQPTKISASPRSFTPPRLQNPQWTRCRPPPLRVRPPAAISGRITDGGGIFDPELRSVLELATDEELYELESILFGPSYFSPLLKSIMNKPDVGCEIREDYEAREDFIEHLESRFLFLAADARSTLRGWRPSYRNVLLGVRRKLGVPCSSKLSTEDLEAEIYLHLLHEYSSQEIHSSSWDEIKFLNSHGNLELGVNHWKGHSLAALKVGAEEVVAYCLWQRFINWWLARRLSGKMFLEAANYQIRHELLKKGGQLAAINLESRTALLVARQGLARAASRYFGLRSLMTLVGPVLWGMLLADIVIQMMGTDYARILQAITAFAQIRLTRTYGWTSNKD</sequence>
<protein>
    <submittedName>
        <fullName evidence="1">Uncharacterized protein</fullName>
    </submittedName>
</protein>
<dbReference type="AlphaFoldDB" id="A0AAV9ELY9"/>
<accession>A0AAV9ELY9</accession>
<comment type="caution">
    <text evidence="1">The sequence shown here is derived from an EMBL/GenBank/DDBJ whole genome shotgun (WGS) entry which is preliminary data.</text>
</comment>
<dbReference type="EMBL" id="JAUJYO010000006">
    <property type="protein sequence ID" value="KAK1314608.1"/>
    <property type="molecule type" value="Genomic_DNA"/>
</dbReference>
<keyword evidence="2" id="KW-1185">Reference proteome</keyword>
<reference evidence="1" key="1">
    <citation type="journal article" date="2023" name="Nat. Commun.">
        <title>Diploid and tetraploid genomes of Acorus and the evolution of monocots.</title>
        <authorList>
            <person name="Ma L."/>
            <person name="Liu K.W."/>
            <person name="Li Z."/>
            <person name="Hsiao Y.Y."/>
            <person name="Qi Y."/>
            <person name="Fu T."/>
            <person name="Tang G.D."/>
            <person name="Zhang D."/>
            <person name="Sun W.H."/>
            <person name="Liu D.K."/>
            <person name="Li Y."/>
            <person name="Chen G.Z."/>
            <person name="Liu X.D."/>
            <person name="Liao X.Y."/>
            <person name="Jiang Y.T."/>
            <person name="Yu X."/>
            <person name="Hao Y."/>
            <person name="Huang J."/>
            <person name="Zhao X.W."/>
            <person name="Ke S."/>
            <person name="Chen Y.Y."/>
            <person name="Wu W.L."/>
            <person name="Hsu J.L."/>
            <person name="Lin Y.F."/>
            <person name="Huang M.D."/>
            <person name="Li C.Y."/>
            <person name="Huang L."/>
            <person name="Wang Z.W."/>
            <person name="Zhao X."/>
            <person name="Zhong W.Y."/>
            <person name="Peng D.H."/>
            <person name="Ahmad S."/>
            <person name="Lan S."/>
            <person name="Zhang J.S."/>
            <person name="Tsai W.C."/>
            <person name="Van de Peer Y."/>
            <person name="Liu Z.J."/>
        </authorList>
    </citation>
    <scope>NUCLEOTIDE SEQUENCE</scope>
    <source>
        <strain evidence="1">CP</strain>
    </source>
</reference>
<dbReference type="PANTHER" id="PTHR37203">
    <property type="match status" value="1"/>
</dbReference>